<dbReference type="PANTHER" id="PTHR30055:SF227">
    <property type="entry name" value="TRANSCRIPTIONAL REGULATORY PROTEIN (PROBABLY TETR-FAMILY)-RELATED"/>
    <property type="match status" value="1"/>
</dbReference>
<dbReference type="Pfam" id="PF00440">
    <property type="entry name" value="TetR_N"/>
    <property type="match status" value="1"/>
</dbReference>
<dbReference type="SUPFAM" id="SSF48498">
    <property type="entry name" value="Tetracyclin repressor-like, C-terminal domain"/>
    <property type="match status" value="1"/>
</dbReference>
<reference evidence="5 6" key="2">
    <citation type="journal article" date="2017" name="Int. J. Syst. Evol. Microbiol.">
        <title>Gordonia phthalatica sp. nov., a di-n-butyl phthalate-degrading bacterium isolated from activated sludge.</title>
        <authorList>
            <person name="Jin D."/>
            <person name="Kong X."/>
            <person name="Jia M."/>
            <person name="Yu X."/>
            <person name="Wang X."/>
            <person name="Zhuang X."/>
            <person name="Deng Y."/>
            <person name="Bai Z."/>
        </authorList>
    </citation>
    <scope>NUCLEOTIDE SEQUENCE [LARGE SCALE GENOMIC DNA]</scope>
    <source>
        <strain evidence="5 6">QH-11</strain>
    </source>
</reference>
<dbReference type="PROSITE" id="PS50977">
    <property type="entry name" value="HTH_TETR_2"/>
    <property type="match status" value="1"/>
</dbReference>
<dbReference type="InterPro" id="IPR001647">
    <property type="entry name" value="HTH_TetR"/>
</dbReference>
<accession>A0A0N7FU37</accession>
<keyword evidence="1 2" id="KW-0238">DNA-binding</keyword>
<dbReference type="KEGG" id="goq:ACH46_00550"/>
<dbReference type="InterPro" id="IPR009057">
    <property type="entry name" value="Homeodomain-like_sf"/>
</dbReference>
<evidence type="ECO:0000256" key="3">
    <source>
        <dbReference type="SAM" id="MobiDB-lite"/>
    </source>
</evidence>
<dbReference type="GO" id="GO:0003700">
    <property type="term" value="F:DNA-binding transcription factor activity"/>
    <property type="evidence" value="ECO:0007669"/>
    <property type="project" value="TreeGrafter"/>
</dbReference>
<dbReference type="InterPro" id="IPR050109">
    <property type="entry name" value="HTH-type_TetR-like_transc_reg"/>
</dbReference>
<dbReference type="STRING" id="1136941.ACH46_00550"/>
<dbReference type="PATRIC" id="fig|1136941.3.peg.112"/>
<organism evidence="5 6">
    <name type="scientific">Gordonia phthalatica</name>
    <dbReference type="NCBI Taxonomy" id="1136941"/>
    <lineage>
        <taxon>Bacteria</taxon>
        <taxon>Bacillati</taxon>
        <taxon>Actinomycetota</taxon>
        <taxon>Actinomycetes</taxon>
        <taxon>Mycobacteriales</taxon>
        <taxon>Gordoniaceae</taxon>
        <taxon>Gordonia</taxon>
    </lineage>
</organism>
<gene>
    <name evidence="5" type="ORF">ACH46_00550</name>
</gene>
<proteinExistence type="predicted"/>
<sequence length="205" mass="21492">MVDDASTTRRGRGRPPGPPLDLARRRTLLLDAAEDALRTGGSDVGLGEVAKIAGLSRSAVYAAFADRDALLDALAARRSRRIVDDLGSVLSTITDPRDQTRAAVDILAAWFEEEPVLAPVLMSRLSHAGAGDGSILDALVGILRAGFAARGSDDAAAEPWAHAIVGAVSSTVTWWSRTATMPRAQVVDHLTDLIWAGFSGVTPSA</sequence>
<feature type="region of interest" description="Disordered" evidence="3">
    <location>
        <begin position="1"/>
        <end position="22"/>
    </location>
</feature>
<dbReference type="Pfam" id="PF19344">
    <property type="entry name" value="TetR_C_32"/>
    <property type="match status" value="1"/>
</dbReference>
<keyword evidence="6" id="KW-1185">Reference proteome</keyword>
<evidence type="ECO:0000313" key="5">
    <source>
        <dbReference type="EMBL" id="ALG83271.1"/>
    </source>
</evidence>
<dbReference type="InterPro" id="IPR036271">
    <property type="entry name" value="Tet_transcr_reg_TetR-rel_C_sf"/>
</dbReference>
<dbReference type="Proteomes" id="UP000063789">
    <property type="component" value="Chromosome"/>
</dbReference>
<dbReference type="Gene3D" id="1.10.357.10">
    <property type="entry name" value="Tetracycline Repressor, domain 2"/>
    <property type="match status" value="1"/>
</dbReference>
<dbReference type="EMBL" id="CP011853">
    <property type="protein sequence ID" value="ALG83271.1"/>
    <property type="molecule type" value="Genomic_DNA"/>
</dbReference>
<dbReference type="GO" id="GO:0000976">
    <property type="term" value="F:transcription cis-regulatory region binding"/>
    <property type="evidence" value="ECO:0007669"/>
    <property type="project" value="TreeGrafter"/>
</dbReference>
<dbReference type="OrthoDB" id="4542604at2"/>
<dbReference type="PANTHER" id="PTHR30055">
    <property type="entry name" value="HTH-TYPE TRANSCRIPTIONAL REGULATOR RUTR"/>
    <property type="match status" value="1"/>
</dbReference>
<evidence type="ECO:0000256" key="2">
    <source>
        <dbReference type="PROSITE-ProRule" id="PRU00335"/>
    </source>
</evidence>
<dbReference type="AlphaFoldDB" id="A0A0N7FU37"/>
<reference evidence="6" key="1">
    <citation type="submission" date="2015-06" db="EMBL/GenBank/DDBJ databases">
        <title>Complete genome sequence and metabolic analysis of phthalate degradation pathway in Gordonia sp. QH-11.</title>
        <authorList>
            <person name="Jin D."/>
            <person name="Kong X."/>
            <person name="Bai Z."/>
        </authorList>
    </citation>
    <scope>NUCLEOTIDE SEQUENCE [LARGE SCALE GENOMIC DNA]</scope>
    <source>
        <strain evidence="6">QH-11</strain>
    </source>
</reference>
<feature type="DNA-binding region" description="H-T-H motif" evidence="2">
    <location>
        <begin position="45"/>
        <end position="64"/>
    </location>
</feature>
<name>A0A0N7FU37_9ACTN</name>
<dbReference type="SUPFAM" id="SSF46689">
    <property type="entry name" value="Homeodomain-like"/>
    <property type="match status" value="1"/>
</dbReference>
<protein>
    <submittedName>
        <fullName evidence="5">TetR family transcriptional regulator</fullName>
    </submittedName>
</protein>
<evidence type="ECO:0000256" key="1">
    <source>
        <dbReference type="ARBA" id="ARBA00023125"/>
    </source>
</evidence>
<feature type="domain" description="HTH tetR-type" evidence="4">
    <location>
        <begin position="23"/>
        <end position="82"/>
    </location>
</feature>
<dbReference type="InterPro" id="IPR045823">
    <property type="entry name" value="TetR_C_32"/>
</dbReference>
<evidence type="ECO:0000259" key="4">
    <source>
        <dbReference type="PROSITE" id="PS50977"/>
    </source>
</evidence>
<evidence type="ECO:0000313" key="6">
    <source>
        <dbReference type="Proteomes" id="UP000063789"/>
    </source>
</evidence>
<dbReference type="RefSeq" id="WP_062391218.1">
    <property type="nucleotide sequence ID" value="NZ_CP011853.1"/>
</dbReference>